<dbReference type="Proteomes" id="UP001221898">
    <property type="component" value="Unassembled WGS sequence"/>
</dbReference>
<accession>A0AAD7RUA4</accession>
<evidence type="ECO:0000313" key="1">
    <source>
        <dbReference type="EMBL" id="KAJ8390397.1"/>
    </source>
</evidence>
<gene>
    <name evidence="1" type="ORF">AAFF_G00107910</name>
</gene>
<proteinExistence type="predicted"/>
<name>A0AAD7RUA4_9TELE</name>
<comment type="caution">
    <text evidence="1">The sequence shown here is derived from an EMBL/GenBank/DDBJ whole genome shotgun (WGS) entry which is preliminary data.</text>
</comment>
<sequence length="89" mass="9742">MHRGERCYWQPDPGFFSYGVLTQARVGPGCLIRVTEWTSARPPPASHQSRPTAAQLSVSGNPVCRRDAYRATGMACHPTCRPSKALTSP</sequence>
<dbReference type="EMBL" id="JAINUG010000170">
    <property type="protein sequence ID" value="KAJ8390397.1"/>
    <property type="molecule type" value="Genomic_DNA"/>
</dbReference>
<dbReference type="AlphaFoldDB" id="A0AAD7RUA4"/>
<evidence type="ECO:0000313" key="2">
    <source>
        <dbReference type="Proteomes" id="UP001221898"/>
    </source>
</evidence>
<reference evidence="1" key="1">
    <citation type="journal article" date="2023" name="Science">
        <title>Genome structures resolve the early diversification of teleost fishes.</title>
        <authorList>
            <person name="Parey E."/>
            <person name="Louis A."/>
            <person name="Montfort J."/>
            <person name="Bouchez O."/>
            <person name="Roques C."/>
            <person name="Iampietro C."/>
            <person name="Lluch J."/>
            <person name="Castinel A."/>
            <person name="Donnadieu C."/>
            <person name="Desvignes T."/>
            <person name="Floi Bucao C."/>
            <person name="Jouanno E."/>
            <person name="Wen M."/>
            <person name="Mejri S."/>
            <person name="Dirks R."/>
            <person name="Jansen H."/>
            <person name="Henkel C."/>
            <person name="Chen W.J."/>
            <person name="Zahm M."/>
            <person name="Cabau C."/>
            <person name="Klopp C."/>
            <person name="Thompson A.W."/>
            <person name="Robinson-Rechavi M."/>
            <person name="Braasch I."/>
            <person name="Lecointre G."/>
            <person name="Bobe J."/>
            <person name="Postlethwait J.H."/>
            <person name="Berthelot C."/>
            <person name="Roest Crollius H."/>
            <person name="Guiguen Y."/>
        </authorList>
    </citation>
    <scope>NUCLEOTIDE SEQUENCE</scope>
    <source>
        <strain evidence="1">NC1722</strain>
    </source>
</reference>
<keyword evidence="2" id="KW-1185">Reference proteome</keyword>
<protein>
    <submittedName>
        <fullName evidence="1">Uncharacterized protein</fullName>
    </submittedName>
</protein>
<organism evidence="1 2">
    <name type="scientific">Aldrovandia affinis</name>
    <dbReference type="NCBI Taxonomy" id="143900"/>
    <lineage>
        <taxon>Eukaryota</taxon>
        <taxon>Metazoa</taxon>
        <taxon>Chordata</taxon>
        <taxon>Craniata</taxon>
        <taxon>Vertebrata</taxon>
        <taxon>Euteleostomi</taxon>
        <taxon>Actinopterygii</taxon>
        <taxon>Neopterygii</taxon>
        <taxon>Teleostei</taxon>
        <taxon>Notacanthiformes</taxon>
        <taxon>Halosauridae</taxon>
        <taxon>Aldrovandia</taxon>
    </lineage>
</organism>